<proteinExistence type="predicted"/>
<comment type="caution">
    <text evidence="1">The sequence shown here is derived from an EMBL/GenBank/DDBJ whole genome shotgun (WGS) entry which is preliminary data.</text>
</comment>
<keyword evidence="2" id="KW-1185">Reference proteome</keyword>
<dbReference type="Pfam" id="PF22817">
    <property type="entry name" value="ApeP-like"/>
    <property type="match status" value="1"/>
</dbReference>
<dbReference type="SUPFAM" id="SSF54637">
    <property type="entry name" value="Thioesterase/thiol ester dehydrase-isomerase"/>
    <property type="match status" value="1"/>
</dbReference>
<dbReference type="Gene3D" id="3.10.129.10">
    <property type="entry name" value="Hotdog Thioesterase"/>
    <property type="match status" value="1"/>
</dbReference>
<dbReference type="AlphaFoldDB" id="A0A840XQ11"/>
<reference evidence="1 2" key="1">
    <citation type="submission" date="2020-08" db="EMBL/GenBank/DDBJ databases">
        <title>Genomic Encyclopedia of Type Strains, Phase IV (KMG-IV): sequencing the most valuable type-strain genomes for metagenomic binning, comparative biology and taxonomic classification.</title>
        <authorList>
            <person name="Goeker M."/>
        </authorList>
    </citation>
    <scope>NUCLEOTIDE SEQUENCE [LARGE SCALE GENOMIC DNA]</scope>
    <source>
        <strain evidence="1 2">DSM 25895</strain>
    </source>
</reference>
<evidence type="ECO:0000313" key="1">
    <source>
        <dbReference type="EMBL" id="MBB5688789.1"/>
    </source>
</evidence>
<protein>
    <submittedName>
        <fullName evidence="1">Putative hotdog family 3-hydroxylacyl-ACP dehydratase</fullName>
    </submittedName>
</protein>
<dbReference type="EMBL" id="JACIJE010000002">
    <property type="protein sequence ID" value="MBB5688789.1"/>
    <property type="molecule type" value="Genomic_DNA"/>
</dbReference>
<name>A0A840XQ11_9PROT</name>
<accession>A0A840XQ11</accession>
<gene>
    <name evidence="1" type="ORF">FHS88_000905</name>
</gene>
<dbReference type="Proteomes" id="UP000562254">
    <property type="component" value="Unassembled WGS sequence"/>
</dbReference>
<sequence length="142" mass="14584">MTALPATRAAIARLIPHQGAMCLLDAVLSCDEGAIRCEARSHRDAANPLRREGALPALAGVEYAAQAMALHGALTAGAPQGPGFLVALSGVTLAAERLDTAEAPLLVTATALARESRGFIYGFEVAEGARRLLAGRATILLA</sequence>
<dbReference type="RefSeq" id="WP_184481747.1">
    <property type="nucleotide sequence ID" value="NZ_JAAEDJ010000438.1"/>
</dbReference>
<organism evidence="1 2">
    <name type="scientific">Neoroseomonas alkaliterrae</name>
    <dbReference type="NCBI Taxonomy" id="1452450"/>
    <lineage>
        <taxon>Bacteria</taxon>
        <taxon>Pseudomonadati</taxon>
        <taxon>Pseudomonadota</taxon>
        <taxon>Alphaproteobacteria</taxon>
        <taxon>Acetobacterales</taxon>
        <taxon>Acetobacteraceae</taxon>
        <taxon>Neoroseomonas</taxon>
    </lineage>
</organism>
<dbReference type="InterPro" id="IPR029069">
    <property type="entry name" value="HotDog_dom_sf"/>
</dbReference>
<dbReference type="InterPro" id="IPR016776">
    <property type="entry name" value="ApeP-like_dehydratase"/>
</dbReference>
<evidence type="ECO:0000313" key="2">
    <source>
        <dbReference type="Proteomes" id="UP000562254"/>
    </source>
</evidence>